<dbReference type="InterPro" id="IPR030678">
    <property type="entry name" value="Peptide/Ni-bd"/>
</dbReference>
<organism evidence="6 7">
    <name type="scientific">Oceanisphaera pacifica</name>
    <dbReference type="NCBI Taxonomy" id="2818389"/>
    <lineage>
        <taxon>Bacteria</taxon>
        <taxon>Pseudomonadati</taxon>
        <taxon>Pseudomonadota</taxon>
        <taxon>Gammaproteobacteria</taxon>
        <taxon>Aeromonadales</taxon>
        <taxon>Aeromonadaceae</taxon>
        <taxon>Oceanisphaera</taxon>
    </lineage>
</organism>
<dbReference type="PIRSF" id="PIRSF002741">
    <property type="entry name" value="MppA"/>
    <property type="match status" value="1"/>
</dbReference>
<sequence length="519" mass="57902">MKKGLNKITTALLAAGMAFSAQAADITIAYDADPVSMDPHEQISGATLEMSHLLFDPLVRWTKDFEIEPRLAESWERRDENTVRFHLRQGVKFHSGNEFSADDVVWTLNRLKASPDFKAIFDPFSAATKVDKYTVDLVTKGPFPLVLNTVTYLFPMDSQHYSGQTAEGKDKAALVKHGSSFASTNPSGTGPFTLKSRQQGVKVEYERNADYWDTESKGNVQNMTLVPIKEDATRVAALLAGDVDFIKPVSPNDQRRVKSADGVKLVTESGTRIITFQLNQDSFEPFKDVRVRQAINYAVNQDGIVKRIMRGFGTTASQQTPAGYVGHNAELKPRYDVKKAKALMAEAGYEEGFKISMIAPNNRYVNDFRVAEAVKAMLARINIDVDLKTMPVAQYWPEFDKCAADMLMIGWHSDTEDAANFSEFLTMTRSEETGRGQYNCGHYSNPELDELVESANLETDGEKRGLMLQKAERILYDDAAFVPLHWQDLAWGARNNVGAEAVVNAMDFPYLGDLVVNDQ</sequence>
<comment type="similarity">
    <text evidence="1">Belongs to the bacterial solute-binding protein 5 family.</text>
</comment>
<evidence type="ECO:0000256" key="2">
    <source>
        <dbReference type="ARBA" id="ARBA00022448"/>
    </source>
</evidence>
<dbReference type="Gene3D" id="3.40.190.10">
    <property type="entry name" value="Periplasmic binding protein-like II"/>
    <property type="match status" value="1"/>
</dbReference>
<dbReference type="Pfam" id="PF00496">
    <property type="entry name" value="SBP_bac_5"/>
    <property type="match status" value="1"/>
</dbReference>
<feature type="domain" description="Solute-binding protein family 5" evidence="5">
    <location>
        <begin position="66"/>
        <end position="425"/>
    </location>
</feature>
<keyword evidence="3 4" id="KW-0732">Signal</keyword>
<dbReference type="InterPro" id="IPR000914">
    <property type="entry name" value="SBP_5_dom"/>
</dbReference>
<evidence type="ECO:0000259" key="5">
    <source>
        <dbReference type="Pfam" id="PF00496"/>
    </source>
</evidence>
<reference evidence="6 7" key="1">
    <citation type="submission" date="2021-03" db="EMBL/GenBank/DDBJ databases">
        <title>Oceanisphaera sp. nov., isolated from the intestine.</title>
        <authorList>
            <person name="Zhao L.-H."/>
            <person name="Shi L.-F."/>
        </authorList>
    </citation>
    <scope>NUCLEOTIDE SEQUENCE [LARGE SCALE GENOMIC DNA]</scope>
    <source>
        <strain evidence="6 7">DM8</strain>
    </source>
</reference>
<keyword evidence="7" id="KW-1185">Reference proteome</keyword>
<evidence type="ECO:0000313" key="6">
    <source>
        <dbReference type="EMBL" id="MBO1518439.1"/>
    </source>
</evidence>
<accession>A0ABS3NCX2</accession>
<evidence type="ECO:0000256" key="3">
    <source>
        <dbReference type="ARBA" id="ARBA00022729"/>
    </source>
</evidence>
<dbReference type="SUPFAM" id="SSF53850">
    <property type="entry name" value="Periplasmic binding protein-like II"/>
    <property type="match status" value="1"/>
</dbReference>
<comment type="caution">
    <text evidence="6">The sequence shown here is derived from an EMBL/GenBank/DDBJ whole genome shotgun (WGS) entry which is preliminary data.</text>
</comment>
<keyword evidence="2" id="KW-0813">Transport</keyword>
<dbReference type="Gene3D" id="3.10.105.10">
    <property type="entry name" value="Dipeptide-binding Protein, Domain 3"/>
    <property type="match status" value="1"/>
</dbReference>
<dbReference type="RefSeq" id="WP_208004020.1">
    <property type="nucleotide sequence ID" value="NZ_JAGDFX010000002.1"/>
</dbReference>
<dbReference type="CDD" id="cd08498">
    <property type="entry name" value="PBP2_NikA_DppA_OppA_like_2"/>
    <property type="match status" value="1"/>
</dbReference>
<dbReference type="Proteomes" id="UP000664882">
    <property type="component" value="Unassembled WGS sequence"/>
</dbReference>
<dbReference type="PANTHER" id="PTHR30290:SF9">
    <property type="entry name" value="OLIGOPEPTIDE-BINDING PROTEIN APPA"/>
    <property type="match status" value="1"/>
</dbReference>
<dbReference type="EMBL" id="JAGDFX010000002">
    <property type="protein sequence ID" value="MBO1518439.1"/>
    <property type="molecule type" value="Genomic_DNA"/>
</dbReference>
<proteinExistence type="inferred from homology"/>
<evidence type="ECO:0000313" key="7">
    <source>
        <dbReference type="Proteomes" id="UP000664882"/>
    </source>
</evidence>
<dbReference type="Gene3D" id="3.90.76.10">
    <property type="entry name" value="Dipeptide-binding Protein, Domain 1"/>
    <property type="match status" value="1"/>
</dbReference>
<evidence type="ECO:0000256" key="4">
    <source>
        <dbReference type="SAM" id="SignalP"/>
    </source>
</evidence>
<feature type="chain" id="PRO_5045088438" evidence="4">
    <location>
        <begin position="24"/>
        <end position="519"/>
    </location>
</feature>
<name>A0ABS3NCX2_9GAMM</name>
<dbReference type="InterPro" id="IPR039424">
    <property type="entry name" value="SBP_5"/>
</dbReference>
<dbReference type="PANTHER" id="PTHR30290">
    <property type="entry name" value="PERIPLASMIC BINDING COMPONENT OF ABC TRANSPORTER"/>
    <property type="match status" value="1"/>
</dbReference>
<evidence type="ECO:0000256" key="1">
    <source>
        <dbReference type="ARBA" id="ARBA00005695"/>
    </source>
</evidence>
<protein>
    <submittedName>
        <fullName evidence="6">ABC transporter substrate-binding protein</fullName>
    </submittedName>
</protein>
<feature type="signal peptide" evidence="4">
    <location>
        <begin position="1"/>
        <end position="23"/>
    </location>
</feature>
<gene>
    <name evidence="6" type="ORF">J3U76_02115</name>
</gene>